<dbReference type="OrthoDB" id="103556at2"/>
<dbReference type="STRING" id="1434700.SAMN06296427_101501"/>
<dbReference type="EMBL" id="FWXS01000001">
    <property type="protein sequence ID" value="SMC36781.1"/>
    <property type="molecule type" value="Genomic_DNA"/>
</dbReference>
<evidence type="ECO:0008006" key="4">
    <source>
        <dbReference type="Google" id="ProtNLM"/>
    </source>
</evidence>
<keyword evidence="1" id="KW-0175">Coiled coil</keyword>
<evidence type="ECO:0000256" key="1">
    <source>
        <dbReference type="SAM" id="Coils"/>
    </source>
</evidence>
<dbReference type="Pfam" id="PF12532">
    <property type="entry name" value="DUF3732"/>
    <property type="match status" value="1"/>
</dbReference>
<feature type="coiled-coil region" evidence="1">
    <location>
        <begin position="202"/>
        <end position="229"/>
    </location>
</feature>
<gene>
    <name evidence="2" type="ORF">SAMN06296427_101501</name>
</gene>
<name>A0A1W1YLV5_9FLAO</name>
<organism evidence="2 3">
    <name type="scientific">Moheibacter sediminis</name>
    <dbReference type="NCBI Taxonomy" id="1434700"/>
    <lineage>
        <taxon>Bacteria</taxon>
        <taxon>Pseudomonadati</taxon>
        <taxon>Bacteroidota</taxon>
        <taxon>Flavobacteriia</taxon>
        <taxon>Flavobacteriales</taxon>
        <taxon>Weeksellaceae</taxon>
        <taxon>Moheibacter</taxon>
    </lineage>
</organism>
<feature type="coiled-coil region" evidence="1">
    <location>
        <begin position="442"/>
        <end position="476"/>
    </location>
</feature>
<dbReference type="Proteomes" id="UP000192393">
    <property type="component" value="Unassembled WGS sequence"/>
</dbReference>
<dbReference type="GeneID" id="93132079"/>
<sequence length="644" mass="74402">MQAAISHIFLFKNNKETRTLKFDEGLNIISGDSKTGKSAIIEIIDYCLFASRSTIPKGIITDWTDLYCMIFRVRDKHMIIGRLKNSNQMYFSIEINSEVLTNFSIEYFSDKKLVDLDDAKKEFEKHIGISVLDTRTDEEEDKRKSGGKVTMRSFIPFLFQHQNLIANKHSLFYRFDDFYKRKKTIDDYPILMGWGNADFFDLQRSLESKQKELNQKKKLDEKLKISNDQLREDLYGIVSLYYTSIGKDLSEEITLSDLKNLIKDLPNANANSIGDQNLNEELRKIDNSIFQKKKELDVVLDLLSTIKSNNDISINFSKNINRLKSLASIEANVSEVHCPLCDQEVGEIKDKISIIKESNEILEDEFEKIGTYVNDTSSQNASLRKERDILKKELKDLKIKADSLNTQVLKEFNTKNEYERNLLLKGRTEANAQNLIERNKLLSNSKSGYTELESEIEELKNKLAGFNLKEELQKAQVILSEKMSGICDLLDFEEEFKPGKILFDLEKFSLKYNLKDKENILLSEMGSGSNWLAIHLSAFLGFLYLHSTTSTSKIPSILVLDQPSQVYFPKIYKQLDEDVENEQKKVDDNIIQVKNIFKVISDEIANIDKECGYKPQVIVLEHADEDEFSQFIKYRWSKDGSKLI</sequence>
<feature type="coiled-coil region" evidence="1">
    <location>
        <begin position="373"/>
        <end position="407"/>
    </location>
</feature>
<evidence type="ECO:0000313" key="3">
    <source>
        <dbReference type="Proteomes" id="UP000192393"/>
    </source>
</evidence>
<dbReference type="InterPro" id="IPR022205">
    <property type="entry name" value="DUF3732"/>
</dbReference>
<evidence type="ECO:0000313" key="2">
    <source>
        <dbReference type="EMBL" id="SMC36781.1"/>
    </source>
</evidence>
<dbReference type="RefSeq" id="WP_059333803.1">
    <property type="nucleotide sequence ID" value="NZ_FWXS01000001.1"/>
</dbReference>
<dbReference type="InterPro" id="IPR027417">
    <property type="entry name" value="P-loop_NTPase"/>
</dbReference>
<protein>
    <recommendedName>
        <fullName evidence="4">AAA domain-containing protein</fullName>
    </recommendedName>
</protein>
<keyword evidence="3" id="KW-1185">Reference proteome</keyword>
<dbReference type="Gene3D" id="3.40.50.300">
    <property type="entry name" value="P-loop containing nucleotide triphosphate hydrolases"/>
    <property type="match status" value="1"/>
</dbReference>
<dbReference type="AlphaFoldDB" id="A0A1W1YLV5"/>
<proteinExistence type="predicted"/>
<accession>A0A1W1YLV5</accession>
<reference evidence="2 3" key="1">
    <citation type="submission" date="2017-04" db="EMBL/GenBank/DDBJ databases">
        <authorList>
            <person name="Afonso C.L."/>
            <person name="Miller P.J."/>
            <person name="Scott M.A."/>
            <person name="Spackman E."/>
            <person name="Goraichik I."/>
            <person name="Dimitrov K.M."/>
            <person name="Suarez D.L."/>
            <person name="Swayne D.E."/>
        </authorList>
    </citation>
    <scope>NUCLEOTIDE SEQUENCE [LARGE SCALE GENOMIC DNA]</scope>
    <source>
        <strain evidence="2 3">CGMCC 1.12708</strain>
    </source>
</reference>